<gene>
    <name evidence="2" type="ORF">FXN63_19190</name>
</gene>
<evidence type="ECO:0000313" key="3">
    <source>
        <dbReference type="Proteomes" id="UP000325161"/>
    </source>
</evidence>
<dbReference type="PROSITE" id="PS51186">
    <property type="entry name" value="GNAT"/>
    <property type="match status" value="1"/>
</dbReference>
<evidence type="ECO:0000313" key="2">
    <source>
        <dbReference type="EMBL" id="QEI07727.1"/>
    </source>
</evidence>
<organism evidence="2 3">
    <name type="scientific">Pigmentiphaga aceris</name>
    <dbReference type="NCBI Taxonomy" id="1940612"/>
    <lineage>
        <taxon>Bacteria</taxon>
        <taxon>Pseudomonadati</taxon>
        <taxon>Pseudomonadota</taxon>
        <taxon>Betaproteobacteria</taxon>
        <taxon>Burkholderiales</taxon>
        <taxon>Alcaligenaceae</taxon>
        <taxon>Pigmentiphaga</taxon>
    </lineage>
</organism>
<dbReference type="AlphaFoldDB" id="A0A5C0B557"/>
<dbReference type="CDD" id="cd04301">
    <property type="entry name" value="NAT_SF"/>
    <property type="match status" value="1"/>
</dbReference>
<evidence type="ECO:0000259" key="1">
    <source>
        <dbReference type="PROSITE" id="PS51186"/>
    </source>
</evidence>
<dbReference type="RefSeq" id="WP_148816774.1">
    <property type="nucleotide sequence ID" value="NZ_CP043046.1"/>
</dbReference>
<sequence length="170" mass="18464">MQWSTTEITSERLSIRPFSAADANDAFGCITPTLTRYLSFDPAPSTAVFETIWRGWLPKIEAGVDFAFTIRDRATGSLIGLAGLHRTGDTEPELGIWVREDQHGNGYGREAVQAVATWAASSFGSAAFIYPVAKQNASSRKLAEALGGVVFSERTAPKYDSVVYRIPATN</sequence>
<keyword evidence="3" id="KW-1185">Reference proteome</keyword>
<dbReference type="PANTHER" id="PTHR43792">
    <property type="entry name" value="GNAT FAMILY, PUTATIVE (AFU_ORTHOLOGUE AFUA_3G00765)-RELATED-RELATED"/>
    <property type="match status" value="1"/>
</dbReference>
<dbReference type="InterPro" id="IPR000182">
    <property type="entry name" value="GNAT_dom"/>
</dbReference>
<keyword evidence="2" id="KW-0808">Transferase</keyword>
<dbReference type="Pfam" id="PF13302">
    <property type="entry name" value="Acetyltransf_3"/>
    <property type="match status" value="1"/>
</dbReference>
<dbReference type="InterPro" id="IPR051531">
    <property type="entry name" value="N-acetyltransferase"/>
</dbReference>
<name>A0A5C0B557_9BURK</name>
<protein>
    <submittedName>
        <fullName evidence="2">GNAT family N-acetyltransferase</fullName>
    </submittedName>
</protein>
<feature type="domain" description="N-acetyltransferase" evidence="1">
    <location>
        <begin position="13"/>
        <end position="169"/>
    </location>
</feature>
<proteinExistence type="predicted"/>
<dbReference type="PANTHER" id="PTHR43792:SF1">
    <property type="entry name" value="N-ACETYLTRANSFERASE DOMAIN-CONTAINING PROTEIN"/>
    <property type="match status" value="1"/>
</dbReference>
<dbReference type="KEGG" id="pacr:FXN63_19190"/>
<dbReference type="Gene3D" id="3.40.630.30">
    <property type="match status" value="1"/>
</dbReference>
<reference evidence="2 3" key="1">
    <citation type="submission" date="2019-08" db="EMBL/GenBank/DDBJ databases">
        <title>Amphibian skin-associated Pigmentiphaga: genome sequence and occurrence across geography and hosts.</title>
        <authorList>
            <person name="Bletz M.C."/>
            <person name="Bunk B."/>
            <person name="Sproeer C."/>
            <person name="Biwer P."/>
            <person name="Reiter S."/>
            <person name="Rabemananjara F.C.E."/>
            <person name="Schulz S."/>
            <person name="Overmann J."/>
            <person name="Vences M."/>
        </authorList>
    </citation>
    <scope>NUCLEOTIDE SEQUENCE [LARGE SCALE GENOMIC DNA]</scope>
    <source>
        <strain evidence="2 3">Mada1488</strain>
    </source>
</reference>
<accession>A0A5C0B557</accession>
<dbReference type="InterPro" id="IPR016181">
    <property type="entry name" value="Acyl_CoA_acyltransferase"/>
</dbReference>
<dbReference type="SUPFAM" id="SSF55729">
    <property type="entry name" value="Acyl-CoA N-acyltransferases (Nat)"/>
    <property type="match status" value="1"/>
</dbReference>
<dbReference type="OrthoDB" id="5292292at2"/>
<dbReference type="GO" id="GO:0016747">
    <property type="term" value="F:acyltransferase activity, transferring groups other than amino-acyl groups"/>
    <property type="evidence" value="ECO:0007669"/>
    <property type="project" value="InterPro"/>
</dbReference>
<dbReference type="Proteomes" id="UP000325161">
    <property type="component" value="Chromosome"/>
</dbReference>
<dbReference type="EMBL" id="CP043046">
    <property type="protein sequence ID" value="QEI07727.1"/>
    <property type="molecule type" value="Genomic_DNA"/>
</dbReference>